<proteinExistence type="predicted"/>
<evidence type="ECO:0000313" key="2">
    <source>
        <dbReference type="Proteomes" id="UP000314294"/>
    </source>
</evidence>
<sequence>MSHRLTKQELDEEFELFLKEVM</sequence>
<name>A0A4Z2EUS0_9TELE</name>
<comment type="caution">
    <text evidence="1">The sequence shown here is derived from an EMBL/GenBank/DDBJ whole genome shotgun (WGS) entry which is preliminary data.</text>
</comment>
<gene>
    <name evidence="1" type="ORF">EYF80_057451</name>
</gene>
<keyword evidence="2" id="KW-1185">Reference proteome</keyword>
<dbReference type="Proteomes" id="UP000314294">
    <property type="component" value="Unassembled WGS sequence"/>
</dbReference>
<accession>A0A4Z2EUS0</accession>
<dbReference type="AlphaFoldDB" id="A0A4Z2EUS0"/>
<organism evidence="1 2">
    <name type="scientific">Liparis tanakae</name>
    <name type="common">Tanaka's snailfish</name>
    <dbReference type="NCBI Taxonomy" id="230148"/>
    <lineage>
        <taxon>Eukaryota</taxon>
        <taxon>Metazoa</taxon>
        <taxon>Chordata</taxon>
        <taxon>Craniata</taxon>
        <taxon>Vertebrata</taxon>
        <taxon>Euteleostomi</taxon>
        <taxon>Actinopterygii</taxon>
        <taxon>Neopterygii</taxon>
        <taxon>Teleostei</taxon>
        <taxon>Neoteleostei</taxon>
        <taxon>Acanthomorphata</taxon>
        <taxon>Eupercaria</taxon>
        <taxon>Perciformes</taxon>
        <taxon>Cottioidei</taxon>
        <taxon>Cottales</taxon>
        <taxon>Liparidae</taxon>
        <taxon>Liparis</taxon>
    </lineage>
</organism>
<protein>
    <submittedName>
        <fullName evidence="1">Uncharacterized protein</fullName>
    </submittedName>
</protein>
<evidence type="ECO:0000313" key="1">
    <source>
        <dbReference type="EMBL" id="TNN32390.1"/>
    </source>
</evidence>
<reference evidence="1 2" key="1">
    <citation type="submission" date="2019-03" db="EMBL/GenBank/DDBJ databases">
        <title>First draft genome of Liparis tanakae, snailfish: a comprehensive survey of snailfish specific genes.</title>
        <authorList>
            <person name="Kim W."/>
            <person name="Song I."/>
            <person name="Jeong J.-H."/>
            <person name="Kim D."/>
            <person name="Kim S."/>
            <person name="Ryu S."/>
            <person name="Song J.Y."/>
            <person name="Lee S.K."/>
        </authorList>
    </citation>
    <scope>NUCLEOTIDE SEQUENCE [LARGE SCALE GENOMIC DNA]</scope>
    <source>
        <tissue evidence="1">Muscle</tissue>
    </source>
</reference>
<dbReference type="EMBL" id="SRLO01002724">
    <property type="protein sequence ID" value="TNN32390.1"/>
    <property type="molecule type" value="Genomic_DNA"/>
</dbReference>